<evidence type="ECO:0000313" key="4">
    <source>
        <dbReference type="Proteomes" id="UP000029843"/>
    </source>
</evidence>
<evidence type="ECO:0000313" key="3">
    <source>
        <dbReference type="EMBL" id="KGJ87547.1"/>
    </source>
</evidence>
<evidence type="ECO:0000259" key="2">
    <source>
        <dbReference type="Pfam" id="PF13609"/>
    </source>
</evidence>
<feature type="signal peptide" evidence="1">
    <location>
        <begin position="1"/>
        <end position="37"/>
    </location>
</feature>
<dbReference type="Pfam" id="PF13609">
    <property type="entry name" value="Porin_4"/>
    <property type="match status" value="1"/>
</dbReference>
<dbReference type="SUPFAM" id="SSF56935">
    <property type="entry name" value="Porins"/>
    <property type="match status" value="1"/>
</dbReference>
<gene>
    <name evidence="3" type="ORF">ND2E_4285</name>
</gene>
<evidence type="ECO:0000256" key="1">
    <source>
        <dbReference type="SAM" id="SignalP"/>
    </source>
</evidence>
<name>A0A099KBY9_COLPS</name>
<dbReference type="EMBL" id="JQED01000053">
    <property type="protein sequence ID" value="KGJ87547.1"/>
    <property type="molecule type" value="Genomic_DNA"/>
</dbReference>
<dbReference type="PATRIC" id="fig|28229.4.peg.3645"/>
<feature type="chain" id="PRO_5001956660" description="Porin domain-containing protein" evidence="1">
    <location>
        <begin position="38"/>
        <end position="407"/>
    </location>
</feature>
<feature type="domain" description="Porin" evidence="2">
    <location>
        <begin position="26"/>
        <end position="387"/>
    </location>
</feature>
<keyword evidence="1" id="KW-0732">Signal</keyword>
<accession>A0A099KBY9</accession>
<dbReference type="Proteomes" id="UP000029843">
    <property type="component" value="Unassembled WGS sequence"/>
</dbReference>
<dbReference type="GO" id="GO:0016020">
    <property type="term" value="C:membrane"/>
    <property type="evidence" value="ECO:0007669"/>
    <property type="project" value="InterPro"/>
</dbReference>
<sequence length="407" mass="43573" precursor="true">MNVLNNNDKTGSMKMTKLFKLSLITATLTMATFNANAAVEIYEKDGMSFSTDGLVNVFYSNSSIDSTNAAGMEEDRTQSRVRTGFLPSNIGFNFSKQLSDVKIGMRSSFWVSLSDSDNNRDASPADLGTGSLIDVRQFYATVSGSWGEVLLGKDFGLYNRANILGDELLLGFGQTSDFFGLVDGGNVSFGNIATGYTYPMPKAQMTYRTPDMNGFKLAVGIMDPNKTAGDSSEELPRFEAELMYNTSFNENSSMKAWVSGVAQTSEINDVEQNQSGIGYGVNVMFSGLSLTASGYSSKGLGHVAGLDHIVGVDTIESDGYLVQAAYTMGDNRVVLTYGESETTDAGNVEVVGIVGDAVHSNTGIAYFRTIVPGVTAVVEYNNTEVDATDSLIAEDNNTFSIGAVVTF</sequence>
<protein>
    <recommendedName>
        <fullName evidence="2">Porin domain-containing protein</fullName>
    </recommendedName>
</protein>
<dbReference type="Gene3D" id="2.40.160.10">
    <property type="entry name" value="Porin"/>
    <property type="match status" value="1"/>
</dbReference>
<dbReference type="InterPro" id="IPR023614">
    <property type="entry name" value="Porin_dom_sf"/>
</dbReference>
<dbReference type="AlphaFoldDB" id="A0A099KBY9"/>
<reference evidence="3 4" key="1">
    <citation type="submission" date="2014-08" db="EMBL/GenBank/DDBJ databases">
        <title>Genomic and Phenotypic Diversity of Colwellia psychrerythraea strains from Disparate Marine Basins.</title>
        <authorList>
            <person name="Techtmann S.M."/>
            <person name="Stelling S.C."/>
            <person name="Utturkar S.M."/>
            <person name="Alshibli N."/>
            <person name="Harris A."/>
            <person name="Brown S.D."/>
            <person name="Hazen T.C."/>
        </authorList>
    </citation>
    <scope>NUCLEOTIDE SEQUENCE [LARGE SCALE GENOMIC DNA]</scope>
    <source>
        <strain evidence="3 4">ND2E</strain>
    </source>
</reference>
<comment type="caution">
    <text evidence="3">The sequence shown here is derived from an EMBL/GenBank/DDBJ whole genome shotgun (WGS) entry which is preliminary data.</text>
</comment>
<dbReference type="GO" id="GO:0015288">
    <property type="term" value="F:porin activity"/>
    <property type="evidence" value="ECO:0007669"/>
    <property type="project" value="InterPro"/>
</dbReference>
<dbReference type="InterPro" id="IPR033900">
    <property type="entry name" value="Gram_neg_porin_domain"/>
</dbReference>
<organism evidence="3 4">
    <name type="scientific">Colwellia psychrerythraea</name>
    <name type="common">Vibrio psychroerythus</name>
    <dbReference type="NCBI Taxonomy" id="28229"/>
    <lineage>
        <taxon>Bacteria</taxon>
        <taxon>Pseudomonadati</taxon>
        <taxon>Pseudomonadota</taxon>
        <taxon>Gammaproteobacteria</taxon>
        <taxon>Alteromonadales</taxon>
        <taxon>Colwelliaceae</taxon>
        <taxon>Colwellia</taxon>
    </lineage>
</organism>
<proteinExistence type="predicted"/>